<protein>
    <recommendedName>
        <fullName evidence="3">N-formylglutamate amidohydrolase</fullName>
    </recommendedName>
</protein>
<proteinExistence type="predicted"/>
<dbReference type="Proteomes" id="UP000245627">
    <property type="component" value="Unassembled WGS sequence"/>
</dbReference>
<evidence type="ECO:0000313" key="1">
    <source>
        <dbReference type="EMBL" id="PVH24306.1"/>
    </source>
</evidence>
<gene>
    <name evidence="1" type="ORF">DC487_14575</name>
</gene>
<accession>A0A2T8HFT9</accession>
<dbReference type="Pfam" id="PF05013">
    <property type="entry name" value="FGase"/>
    <property type="match status" value="1"/>
</dbReference>
<dbReference type="Gene3D" id="3.40.630.40">
    <property type="entry name" value="Zn-dependent exopeptidases"/>
    <property type="match status" value="1"/>
</dbReference>
<sequence length="260" mass="30643">MEYIHLIEKTNSPFWAFAIHDGHQIDDALLPYLVADDDTRLREEDPQTGTLAELPFNRFISATSRFQLDLNRIRKDAVYLRPEQAWGISVWDEDLPTDLVNTLYETHDKMYKQIDALIQDTIQQYGYFVIYDIHSYNAKRNDQFEEIDTEKNPEINLGTAHNNPKWHELIKSFITSVRKQEVGLPAVDIRENVKFNGGYLAKYITDHYGAYGCVLSIEFRKDFMDEWTGQLYPEKLQSYKQLLLHTTDMLNEYFANEERK</sequence>
<evidence type="ECO:0000313" key="2">
    <source>
        <dbReference type="Proteomes" id="UP000245627"/>
    </source>
</evidence>
<dbReference type="InterPro" id="IPR007709">
    <property type="entry name" value="N-FG_amidohydro"/>
</dbReference>
<dbReference type="EMBL" id="QDKG01000006">
    <property type="protein sequence ID" value="PVH24306.1"/>
    <property type="molecule type" value="Genomic_DNA"/>
</dbReference>
<keyword evidence="2" id="KW-1185">Reference proteome</keyword>
<dbReference type="OrthoDB" id="9785840at2"/>
<reference evidence="1 2" key="1">
    <citation type="submission" date="2018-04" db="EMBL/GenBank/DDBJ databases">
        <title>Sphingobacterium cortibacter sp. nov.</title>
        <authorList>
            <person name="Li Y."/>
        </authorList>
    </citation>
    <scope>NUCLEOTIDE SEQUENCE [LARGE SCALE GENOMIC DNA]</scope>
    <source>
        <strain evidence="1 2">2c-3</strain>
    </source>
</reference>
<dbReference type="AlphaFoldDB" id="A0A2T8HFT9"/>
<comment type="caution">
    <text evidence="1">The sequence shown here is derived from an EMBL/GenBank/DDBJ whole genome shotgun (WGS) entry which is preliminary data.</text>
</comment>
<dbReference type="RefSeq" id="WP_116776703.1">
    <property type="nucleotide sequence ID" value="NZ_QDKG01000006.1"/>
</dbReference>
<name>A0A2T8HFT9_9SPHI</name>
<organism evidence="1 2">
    <name type="scientific">Sphingobacterium corticibacter</name>
    <dbReference type="NCBI Taxonomy" id="2171749"/>
    <lineage>
        <taxon>Bacteria</taxon>
        <taxon>Pseudomonadati</taxon>
        <taxon>Bacteroidota</taxon>
        <taxon>Sphingobacteriia</taxon>
        <taxon>Sphingobacteriales</taxon>
        <taxon>Sphingobacteriaceae</taxon>
        <taxon>Sphingobacterium</taxon>
    </lineage>
</organism>
<evidence type="ECO:0008006" key="3">
    <source>
        <dbReference type="Google" id="ProtNLM"/>
    </source>
</evidence>
<dbReference type="SUPFAM" id="SSF53187">
    <property type="entry name" value="Zn-dependent exopeptidases"/>
    <property type="match status" value="1"/>
</dbReference>